<organism evidence="4 5">
    <name type="scientific">Candidatus Methylocalor cossyra</name>
    <dbReference type="NCBI Taxonomy" id="3108543"/>
    <lineage>
        <taxon>Bacteria</taxon>
        <taxon>Pseudomonadati</taxon>
        <taxon>Pseudomonadota</taxon>
        <taxon>Gammaproteobacteria</taxon>
        <taxon>Methylococcales</taxon>
        <taxon>Methylococcaceae</taxon>
        <taxon>Candidatus Methylocalor</taxon>
    </lineage>
</organism>
<evidence type="ECO:0000313" key="5">
    <source>
        <dbReference type="Proteomes" id="UP001497493"/>
    </source>
</evidence>
<keyword evidence="2" id="KW-0732">Signal</keyword>
<dbReference type="RefSeq" id="WP_348757133.1">
    <property type="nucleotide sequence ID" value="NZ_OZ026884.1"/>
</dbReference>
<gene>
    <name evidence="4" type="ORF">MECH1_V1_1763</name>
</gene>
<dbReference type="EMBL" id="OZ026884">
    <property type="protein sequence ID" value="CAL1240539.1"/>
    <property type="molecule type" value="Genomic_DNA"/>
</dbReference>
<dbReference type="Proteomes" id="UP001497493">
    <property type="component" value="Chromosome"/>
</dbReference>
<feature type="signal peptide" evidence="2">
    <location>
        <begin position="1"/>
        <end position="23"/>
    </location>
</feature>
<accession>A0ABM9NIT8</accession>
<sequence length="98" mass="10108">MDLKHAVNLLAMLAALSFGTAQAAGEDREAPEAPDASESTAPPAAGGQGKKSLSKQEALSNGVPEAIFNQADTNKDGKLDAKEIAAHNEKVRKSSPPQ</sequence>
<evidence type="ECO:0000259" key="3">
    <source>
        <dbReference type="PROSITE" id="PS50222"/>
    </source>
</evidence>
<reference evidence="4 5" key="1">
    <citation type="submission" date="2024-04" db="EMBL/GenBank/DDBJ databases">
        <authorList>
            <person name="Cremers G."/>
        </authorList>
    </citation>
    <scope>NUCLEOTIDE SEQUENCE [LARGE SCALE GENOMIC DNA]</scope>
    <source>
        <strain evidence="4">MeCH1-AG</strain>
    </source>
</reference>
<dbReference type="Pfam" id="PF13202">
    <property type="entry name" value="EF-hand_5"/>
    <property type="match status" value="1"/>
</dbReference>
<protein>
    <recommendedName>
        <fullName evidence="3">EF-hand domain-containing protein</fullName>
    </recommendedName>
</protein>
<dbReference type="InterPro" id="IPR018247">
    <property type="entry name" value="EF_Hand_1_Ca_BS"/>
</dbReference>
<evidence type="ECO:0000313" key="4">
    <source>
        <dbReference type="EMBL" id="CAL1240539.1"/>
    </source>
</evidence>
<dbReference type="PROSITE" id="PS00018">
    <property type="entry name" value="EF_HAND_1"/>
    <property type="match status" value="1"/>
</dbReference>
<feature type="domain" description="EF-hand" evidence="3">
    <location>
        <begin position="59"/>
        <end position="94"/>
    </location>
</feature>
<name>A0ABM9NIT8_9GAMM</name>
<feature type="region of interest" description="Disordered" evidence="1">
    <location>
        <begin position="21"/>
        <end position="78"/>
    </location>
</feature>
<dbReference type="InterPro" id="IPR002048">
    <property type="entry name" value="EF_hand_dom"/>
</dbReference>
<feature type="chain" id="PRO_5047158743" description="EF-hand domain-containing protein" evidence="2">
    <location>
        <begin position="24"/>
        <end position="98"/>
    </location>
</feature>
<dbReference type="InterPro" id="IPR011992">
    <property type="entry name" value="EF-hand-dom_pair"/>
</dbReference>
<keyword evidence="5" id="KW-1185">Reference proteome</keyword>
<evidence type="ECO:0000256" key="2">
    <source>
        <dbReference type="SAM" id="SignalP"/>
    </source>
</evidence>
<dbReference type="SUPFAM" id="SSF47473">
    <property type="entry name" value="EF-hand"/>
    <property type="match status" value="1"/>
</dbReference>
<proteinExistence type="predicted"/>
<dbReference type="PROSITE" id="PS50222">
    <property type="entry name" value="EF_HAND_2"/>
    <property type="match status" value="1"/>
</dbReference>
<dbReference type="Gene3D" id="1.10.238.10">
    <property type="entry name" value="EF-hand"/>
    <property type="match status" value="1"/>
</dbReference>
<evidence type="ECO:0000256" key="1">
    <source>
        <dbReference type="SAM" id="MobiDB-lite"/>
    </source>
</evidence>